<reference evidence="1" key="1">
    <citation type="submission" date="2019-08" db="EMBL/GenBank/DDBJ databases">
        <authorList>
            <person name="Kucharzyk K."/>
            <person name="Murdoch R.W."/>
            <person name="Higgins S."/>
            <person name="Loffler F."/>
        </authorList>
    </citation>
    <scope>NUCLEOTIDE SEQUENCE</scope>
</reference>
<accession>A0A645H5H9</accession>
<name>A0A645H5H9_9ZZZZ</name>
<evidence type="ECO:0000313" key="1">
    <source>
        <dbReference type="EMBL" id="MPN33960.1"/>
    </source>
</evidence>
<sequence>MGICDGVHAVVEQFAVVRHRAYFCCDRAGLYLETGVGGQPLVRLSDRSRNHVGMHHPELPGHPALCHIEQHRRVDRHRAARHRNCHVGCRISGNRK</sequence>
<comment type="caution">
    <text evidence="1">The sequence shown here is derived from an EMBL/GenBank/DDBJ whole genome shotgun (WGS) entry which is preliminary data.</text>
</comment>
<protein>
    <submittedName>
        <fullName evidence="1">Uncharacterized protein</fullName>
    </submittedName>
</protein>
<dbReference type="AlphaFoldDB" id="A0A645H5H9"/>
<organism evidence="1">
    <name type="scientific">bioreactor metagenome</name>
    <dbReference type="NCBI Taxonomy" id="1076179"/>
    <lineage>
        <taxon>unclassified sequences</taxon>
        <taxon>metagenomes</taxon>
        <taxon>ecological metagenomes</taxon>
    </lineage>
</organism>
<gene>
    <name evidence="1" type="ORF">SDC9_181452</name>
</gene>
<dbReference type="EMBL" id="VSSQ01086755">
    <property type="protein sequence ID" value="MPN33960.1"/>
    <property type="molecule type" value="Genomic_DNA"/>
</dbReference>
<proteinExistence type="predicted"/>